<evidence type="ECO:0000259" key="1">
    <source>
        <dbReference type="Pfam" id="PF06742"/>
    </source>
</evidence>
<evidence type="ECO:0000313" key="3">
    <source>
        <dbReference type="Proteomes" id="UP000316801"/>
    </source>
</evidence>
<dbReference type="RefSeq" id="WP_143126669.1">
    <property type="nucleotide sequence ID" value="NZ_VJMG01000056.1"/>
</dbReference>
<name>A0A549T2X7_9HYPH</name>
<protein>
    <submittedName>
        <fullName evidence="2">DUF1214 domain-containing protein</fullName>
    </submittedName>
</protein>
<dbReference type="InterPro" id="IPR012038">
    <property type="entry name" value="UCP009471"/>
</dbReference>
<dbReference type="Pfam" id="PF06742">
    <property type="entry name" value="DUF1214"/>
    <property type="match status" value="1"/>
</dbReference>
<gene>
    <name evidence="2" type="ORF">FNA46_18400</name>
</gene>
<reference evidence="2 3" key="1">
    <citation type="submission" date="2019-07" db="EMBL/GenBank/DDBJ databases">
        <title>Ln-dependent methylotrophs.</title>
        <authorList>
            <person name="Tani A."/>
        </authorList>
    </citation>
    <scope>NUCLEOTIDE SEQUENCE [LARGE SCALE GENOMIC DNA]</scope>
    <source>
        <strain evidence="2 3">SM12</strain>
    </source>
</reference>
<dbReference type="InterPro" id="IPR010621">
    <property type="entry name" value="DUF1214"/>
</dbReference>
<dbReference type="EMBL" id="VJMG01000056">
    <property type="protein sequence ID" value="TRL36247.1"/>
    <property type="molecule type" value="Genomic_DNA"/>
</dbReference>
<dbReference type="PIRSF" id="PIRSF009471">
    <property type="entry name" value="UCP009471"/>
    <property type="match status" value="1"/>
</dbReference>
<dbReference type="AlphaFoldDB" id="A0A549T2X7"/>
<dbReference type="Gene3D" id="2.60.120.600">
    <property type="entry name" value="Domain of unknown function DUF1214, C-terminal domain"/>
    <property type="match status" value="1"/>
</dbReference>
<feature type="domain" description="DUF1214" evidence="1">
    <location>
        <begin position="72"/>
        <end position="171"/>
    </location>
</feature>
<organism evidence="2 3">
    <name type="scientific">Rhizobium straminoryzae</name>
    <dbReference type="NCBI Taxonomy" id="1387186"/>
    <lineage>
        <taxon>Bacteria</taxon>
        <taxon>Pseudomonadati</taxon>
        <taxon>Pseudomonadota</taxon>
        <taxon>Alphaproteobacteria</taxon>
        <taxon>Hyphomicrobiales</taxon>
        <taxon>Rhizobiaceae</taxon>
        <taxon>Rhizobium/Agrobacterium group</taxon>
        <taxon>Rhizobium</taxon>
    </lineage>
</organism>
<dbReference type="InterPro" id="IPR037049">
    <property type="entry name" value="DUF1214_C_sf"/>
</dbReference>
<proteinExistence type="predicted"/>
<comment type="caution">
    <text evidence="2">The sequence shown here is derived from an EMBL/GenBank/DDBJ whole genome shotgun (WGS) entry which is preliminary data.</text>
</comment>
<dbReference type="SUPFAM" id="SSF160935">
    <property type="entry name" value="VPA0735-like"/>
    <property type="match status" value="1"/>
</dbReference>
<dbReference type="Proteomes" id="UP000316801">
    <property type="component" value="Unassembled WGS sequence"/>
</dbReference>
<sequence length="195" mass="20482">MFRLPLLVALALIVAFGVGIGSTRVALDATTGFGAIRLGAWEAFPEAQTVNADPYAKAHRANGGRLLYGSAEGLSFTAATDEKGERLNGNCTYLVSGQTPQARLWTLFATGSEDRLPNASDGLPVALNSRSVLREQNGSFVITVAATAEPGNWLAVEAQKPFRLVLTLLDTPTAGSSGLIDLAMPRIDRIGCGHA</sequence>
<accession>A0A549T2X7</accession>
<keyword evidence="3" id="KW-1185">Reference proteome</keyword>
<evidence type="ECO:0000313" key="2">
    <source>
        <dbReference type="EMBL" id="TRL36247.1"/>
    </source>
</evidence>